<keyword evidence="3" id="KW-1185">Reference proteome</keyword>
<protein>
    <submittedName>
        <fullName evidence="2">Uncharacterized protein</fullName>
    </submittedName>
</protein>
<dbReference type="Proteomes" id="UP000194474">
    <property type="component" value="Unassembled WGS sequence"/>
</dbReference>
<dbReference type="RefSeq" id="WP_140048838.1">
    <property type="nucleotide sequence ID" value="NZ_FXWK01000001.1"/>
</dbReference>
<accession>A0A1Y6E5H4</accession>
<organism evidence="2 3">
    <name type="scientific">Devosia lucknowensis</name>
    <dbReference type="NCBI Taxonomy" id="1096929"/>
    <lineage>
        <taxon>Bacteria</taxon>
        <taxon>Pseudomonadati</taxon>
        <taxon>Pseudomonadota</taxon>
        <taxon>Alphaproteobacteria</taxon>
        <taxon>Hyphomicrobiales</taxon>
        <taxon>Devosiaceae</taxon>
        <taxon>Devosia</taxon>
    </lineage>
</organism>
<feature type="region of interest" description="Disordered" evidence="1">
    <location>
        <begin position="1"/>
        <end position="62"/>
    </location>
</feature>
<gene>
    <name evidence="2" type="ORF">SAMN06295905_0008</name>
</gene>
<dbReference type="EMBL" id="FXWK01000001">
    <property type="protein sequence ID" value="SMQ58008.1"/>
    <property type="molecule type" value="Genomic_DNA"/>
</dbReference>
<evidence type="ECO:0000313" key="2">
    <source>
        <dbReference type="EMBL" id="SMQ58008.1"/>
    </source>
</evidence>
<reference evidence="3" key="1">
    <citation type="submission" date="2017-04" db="EMBL/GenBank/DDBJ databases">
        <authorList>
            <person name="Varghese N."/>
            <person name="Submissions S."/>
        </authorList>
    </citation>
    <scope>NUCLEOTIDE SEQUENCE [LARGE SCALE GENOMIC DNA]</scope>
</reference>
<dbReference type="AlphaFoldDB" id="A0A1Y6E5H4"/>
<feature type="compositionally biased region" description="Low complexity" evidence="1">
    <location>
        <begin position="7"/>
        <end position="35"/>
    </location>
</feature>
<evidence type="ECO:0000313" key="3">
    <source>
        <dbReference type="Proteomes" id="UP000194474"/>
    </source>
</evidence>
<name>A0A1Y6E5H4_9HYPH</name>
<proteinExistence type="predicted"/>
<sequence length="62" mass="6495">MRKIRVNIANNSSSHSPPNAGKDNSADAADASGTGAERGAEGSTEGLSLEDKQRQAQQQQQQ</sequence>
<evidence type="ECO:0000256" key="1">
    <source>
        <dbReference type="SAM" id="MobiDB-lite"/>
    </source>
</evidence>